<evidence type="ECO:0000313" key="3">
    <source>
        <dbReference type="RefSeq" id="XP_046590597.1"/>
    </source>
</evidence>
<dbReference type="RefSeq" id="XP_046590597.1">
    <property type="nucleotide sequence ID" value="XM_046734641.1"/>
</dbReference>
<feature type="region of interest" description="Disordered" evidence="1">
    <location>
        <begin position="95"/>
        <end position="116"/>
    </location>
</feature>
<proteinExistence type="predicted"/>
<gene>
    <name evidence="3" type="primary">LOC124293538</name>
</gene>
<name>A0ABM3FRF8_NEOLC</name>
<sequence length="116" mass="13824">MENQQTKIPALMTLRLTRPTTTTTQTKKKKKHHYYKHQDRPHTHTNTDATAHTRRRPDEPYYRHPPHTESHTETLTNTHNDDHTHKYTLRTKAMPEMQRAGPGHQIHRTHTNMHTN</sequence>
<organism evidence="2 3">
    <name type="scientific">Neodiprion lecontei</name>
    <name type="common">Redheaded pine sawfly</name>
    <dbReference type="NCBI Taxonomy" id="441921"/>
    <lineage>
        <taxon>Eukaryota</taxon>
        <taxon>Metazoa</taxon>
        <taxon>Ecdysozoa</taxon>
        <taxon>Arthropoda</taxon>
        <taxon>Hexapoda</taxon>
        <taxon>Insecta</taxon>
        <taxon>Pterygota</taxon>
        <taxon>Neoptera</taxon>
        <taxon>Endopterygota</taxon>
        <taxon>Hymenoptera</taxon>
        <taxon>Tenthredinoidea</taxon>
        <taxon>Diprionidae</taxon>
        <taxon>Diprioninae</taxon>
        <taxon>Neodiprion</taxon>
    </lineage>
</organism>
<dbReference type="Proteomes" id="UP000829291">
    <property type="component" value="Chromosome 3"/>
</dbReference>
<accession>A0ABM3FRF8</accession>
<feature type="compositionally biased region" description="Basic residues" evidence="1">
    <location>
        <begin position="26"/>
        <end position="35"/>
    </location>
</feature>
<dbReference type="GeneID" id="124293538"/>
<feature type="region of interest" description="Disordered" evidence="1">
    <location>
        <begin position="17"/>
        <end position="83"/>
    </location>
</feature>
<feature type="compositionally biased region" description="Basic residues" evidence="1">
    <location>
        <begin position="105"/>
        <end position="116"/>
    </location>
</feature>
<reference evidence="3" key="1">
    <citation type="submission" date="2025-08" db="UniProtKB">
        <authorList>
            <consortium name="RefSeq"/>
        </authorList>
    </citation>
    <scope>IDENTIFICATION</scope>
    <source>
        <tissue evidence="3">Thorax and Abdomen</tissue>
    </source>
</reference>
<keyword evidence="2" id="KW-1185">Reference proteome</keyword>
<evidence type="ECO:0000256" key="1">
    <source>
        <dbReference type="SAM" id="MobiDB-lite"/>
    </source>
</evidence>
<protein>
    <submittedName>
        <fullName evidence="3">Uncharacterized protein LOC124293538</fullName>
    </submittedName>
</protein>
<evidence type="ECO:0000313" key="2">
    <source>
        <dbReference type="Proteomes" id="UP000829291"/>
    </source>
</evidence>
<feature type="compositionally biased region" description="Basic and acidic residues" evidence="1">
    <location>
        <begin position="56"/>
        <end position="72"/>
    </location>
</feature>